<evidence type="ECO:0000313" key="10">
    <source>
        <dbReference type="EMBL" id="KAH9316158.1"/>
    </source>
</evidence>
<comment type="subcellular location">
    <subcellularLocation>
        <location evidence="1">Membrane</location>
        <topology evidence="1">Multi-pass membrane protein</topology>
    </subcellularLocation>
</comment>
<dbReference type="EMBL" id="JAHRHJ020000005">
    <property type="protein sequence ID" value="KAH9316158.1"/>
    <property type="molecule type" value="Genomic_DNA"/>
</dbReference>
<accession>A0AA38L910</accession>
<keyword evidence="7 9" id="KW-0472">Membrane</keyword>
<evidence type="ECO:0000256" key="3">
    <source>
        <dbReference type="ARBA" id="ARBA00022448"/>
    </source>
</evidence>
<name>A0AA38L910_TAXCH</name>
<keyword evidence="5 9" id="KW-1133">Transmembrane helix</keyword>
<keyword evidence="6" id="KW-0406">Ion transport</keyword>
<comment type="similarity">
    <text evidence="2">Belongs to the aromatic acid exporter (TC 2.A.85) family.</text>
</comment>
<comment type="caution">
    <text evidence="10">The sequence shown here is derived from an EMBL/GenBank/DDBJ whole genome shotgun (WGS) entry which is preliminary data.</text>
</comment>
<evidence type="ECO:0000256" key="5">
    <source>
        <dbReference type="ARBA" id="ARBA00022989"/>
    </source>
</evidence>
<sequence>MQSSAGKCFCLYSQMATNSCKIDIPIDEPEKCEELGSYMKKFSQPLEMFGKKMYKLGRDDPRRIIHAIKVGLALSVVSLFYLMEPLFDGVGDNAIWAIMTVVVVFEFTAGATLSKGLNRGISTVIAGEDLHDSTIKRIHGLAGSVKGTCSHYCGMNECESRKIVEGYNDVLDSKASEESLANFASWEPGHGKFGFRHPWKQYVKIGDMLRHMSYCVVALHGCLQSEYQAKHINRLRCKKPSSYKVGIEVAKILNELAESIKCMRQCPPLKSMMKSLHVELHNSFRFHTKLLPLYKPDHNRSNSLEADDILHANPTPQSTQPHHKPIIQIFEDNGDVAISTETIGNHDCNSELHVGLKEVCPAVNTEKENNVLLSIDAPPKIYGLSEEVPFAAFAFLVMEMVARLEHVIEAVQELGRFARFKP</sequence>
<dbReference type="Pfam" id="PF11744">
    <property type="entry name" value="ALMT"/>
    <property type="match status" value="1"/>
</dbReference>
<keyword evidence="8" id="KW-0407">Ion channel</keyword>
<dbReference type="GO" id="GO:0016020">
    <property type="term" value="C:membrane"/>
    <property type="evidence" value="ECO:0007669"/>
    <property type="project" value="UniProtKB-SubCell"/>
</dbReference>
<keyword evidence="4 9" id="KW-0812">Transmembrane</keyword>
<dbReference type="Proteomes" id="UP000824469">
    <property type="component" value="Unassembled WGS sequence"/>
</dbReference>
<feature type="transmembrane region" description="Helical" evidence="9">
    <location>
        <begin position="64"/>
        <end position="82"/>
    </location>
</feature>
<dbReference type="AlphaFoldDB" id="A0AA38L910"/>
<keyword evidence="3" id="KW-0813">Transport</keyword>
<reference evidence="10 11" key="1">
    <citation type="journal article" date="2021" name="Nat. Plants">
        <title>The Taxus genome provides insights into paclitaxel biosynthesis.</title>
        <authorList>
            <person name="Xiong X."/>
            <person name="Gou J."/>
            <person name="Liao Q."/>
            <person name="Li Y."/>
            <person name="Zhou Q."/>
            <person name="Bi G."/>
            <person name="Li C."/>
            <person name="Du R."/>
            <person name="Wang X."/>
            <person name="Sun T."/>
            <person name="Guo L."/>
            <person name="Liang H."/>
            <person name="Lu P."/>
            <person name="Wu Y."/>
            <person name="Zhang Z."/>
            <person name="Ro D.K."/>
            <person name="Shang Y."/>
            <person name="Huang S."/>
            <person name="Yan J."/>
        </authorList>
    </citation>
    <scope>NUCLEOTIDE SEQUENCE [LARGE SCALE GENOMIC DNA]</scope>
    <source>
        <strain evidence="10">Ta-2019</strain>
    </source>
</reference>
<evidence type="ECO:0008006" key="12">
    <source>
        <dbReference type="Google" id="ProtNLM"/>
    </source>
</evidence>
<protein>
    <recommendedName>
        <fullName evidence="12">Aluminum-activated malate transporter</fullName>
    </recommendedName>
</protein>
<evidence type="ECO:0000256" key="1">
    <source>
        <dbReference type="ARBA" id="ARBA00004141"/>
    </source>
</evidence>
<gene>
    <name evidence="10" type="ORF">KI387_024785</name>
</gene>
<dbReference type="PANTHER" id="PTHR31086">
    <property type="entry name" value="ALUMINUM-ACTIVATED MALATE TRANSPORTER 10"/>
    <property type="match status" value="1"/>
</dbReference>
<dbReference type="GO" id="GO:0034220">
    <property type="term" value="P:monoatomic ion transmembrane transport"/>
    <property type="evidence" value="ECO:0007669"/>
    <property type="project" value="UniProtKB-KW"/>
</dbReference>
<evidence type="ECO:0000256" key="9">
    <source>
        <dbReference type="SAM" id="Phobius"/>
    </source>
</evidence>
<feature type="transmembrane region" description="Helical" evidence="9">
    <location>
        <begin position="94"/>
        <end position="113"/>
    </location>
</feature>
<proteinExistence type="inferred from homology"/>
<dbReference type="InterPro" id="IPR020966">
    <property type="entry name" value="ALMT"/>
</dbReference>
<organism evidence="10 11">
    <name type="scientific">Taxus chinensis</name>
    <name type="common">Chinese yew</name>
    <name type="synonym">Taxus wallichiana var. chinensis</name>
    <dbReference type="NCBI Taxonomy" id="29808"/>
    <lineage>
        <taxon>Eukaryota</taxon>
        <taxon>Viridiplantae</taxon>
        <taxon>Streptophyta</taxon>
        <taxon>Embryophyta</taxon>
        <taxon>Tracheophyta</taxon>
        <taxon>Spermatophyta</taxon>
        <taxon>Pinopsida</taxon>
        <taxon>Pinidae</taxon>
        <taxon>Conifers II</taxon>
        <taxon>Cupressales</taxon>
        <taxon>Taxaceae</taxon>
        <taxon>Taxus</taxon>
    </lineage>
</organism>
<evidence type="ECO:0000313" key="11">
    <source>
        <dbReference type="Proteomes" id="UP000824469"/>
    </source>
</evidence>
<evidence type="ECO:0000256" key="4">
    <source>
        <dbReference type="ARBA" id="ARBA00022692"/>
    </source>
</evidence>
<evidence type="ECO:0000256" key="6">
    <source>
        <dbReference type="ARBA" id="ARBA00023065"/>
    </source>
</evidence>
<keyword evidence="11" id="KW-1185">Reference proteome</keyword>
<evidence type="ECO:0000256" key="8">
    <source>
        <dbReference type="ARBA" id="ARBA00023303"/>
    </source>
</evidence>
<dbReference type="GO" id="GO:0015743">
    <property type="term" value="P:malate transport"/>
    <property type="evidence" value="ECO:0007669"/>
    <property type="project" value="InterPro"/>
</dbReference>
<evidence type="ECO:0000256" key="2">
    <source>
        <dbReference type="ARBA" id="ARBA00007079"/>
    </source>
</evidence>
<evidence type="ECO:0000256" key="7">
    <source>
        <dbReference type="ARBA" id="ARBA00023136"/>
    </source>
</evidence>